<dbReference type="OrthoDB" id="429932at2759"/>
<evidence type="ECO:0000313" key="3">
    <source>
        <dbReference type="Proteomes" id="UP000606974"/>
    </source>
</evidence>
<dbReference type="Pfam" id="PF08058">
    <property type="entry name" value="NPCC"/>
    <property type="match status" value="1"/>
</dbReference>
<feature type="compositionally biased region" description="Low complexity" evidence="1">
    <location>
        <begin position="172"/>
        <end position="183"/>
    </location>
</feature>
<reference evidence="2" key="1">
    <citation type="submission" date="2020-02" db="EMBL/GenBank/DDBJ databases">
        <authorList>
            <person name="Palmer J.M."/>
        </authorList>
    </citation>
    <scope>NUCLEOTIDE SEQUENCE</scope>
    <source>
        <strain evidence="2">EPUS1.4</strain>
        <tissue evidence="2">Thallus</tissue>
    </source>
</reference>
<feature type="compositionally biased region" description="Low complexity" evidence="1">
    <location>
        <begin position="194"/>
        <end position="213"/>
    </location>
</feature>
<dbReference type="InterPro" id="IPR012578">
    <property type="entry name" value="Nucl_pore_cmplx"/>
</dbReference>
<dbReference type="GO" id="GO:0030474">
    <property type="term" value="P:spindle pole body duplication"/>
    <property type="evidence" value="ECO:0007669"/>
    <property type="project" value="TreeGrafter"/>
</dbReference>
<dbReference type="PANTHER" id="PTHR28003:SF1">
    <property type="entry name" value="NUCLEOPORIN POM34"/>
    <property type="match status" value="1"/>
</dbReference>
<feature type="region of interest" description="Disordered" evidence="1">
    <location>
        <begin position="172"/>
        <end position="336"/>
    </location>
</feature>
<feature type="compositionally biased region" description="Low complexity" evidence="1">
    <location>
        <begin position="1"/>
        <end position="13"/>
    </location>
</feature>
<dbReference type="EMBL" id="JAACFV010000045">
    <property type="protein sequence ID" value="KAF7509105.1"/>
    <property type="molecule type" value="Genomic_DNA"/>
</dbReference>
<evidence type="ECO:0000313" key="2">
    <source>
        <dbReference type="EMBL" id="KAF7509105.1"/>
    </source>
</evidence>
<sequence>MNTLIPLPSTPRATPTPTPTPTSLPPPPPSPGTWRHPQFTEIVSRRNASTFSDQDFKRAAFNLVALLLSFTFNTQVHATFRTIIQTIPHLSHQIQPRTAYTTYVLLTLRLYFLLNLFLALLPLLRSCATDTISDIALTPSQRALMGLPPSPSPIKRTPVAGVAAALLTIGSSSSNSPVTSSPTYITPPRYKRTSFSPSPSPSGAGSNSSNDNALGPSTPASGRSISANYSPSSPLSGRDAALSPDSTFHSPSSSMKQPRNRSNSPFSPTPRSSSGSPLLQKALASNGNNRDSDATFRSGFSPSTPSSGLRRSQSVKEAAGVRNSGSGGGSGSRSPAVNYKWLYEKEKRTNVRGGATGLLSRSESIQF</sequence>
<feature type="compositionally biased region" description="Low complexity" evidence="1">
    <location>
        <begin position="243"/>
        <end position="254"/>
    </location>
</feature>
<accession>A0A8H7AQ26</accession>
<organism evidence="2 3">
    <name type="scientific">Endocarpon pusillum</name>
    <dbReference type="NCBI Taxonomy" id="364733"/>
    <lineage>
        <taxon>Eukaryota</taxon>
        <taxon>Fungi</taxon>
        <taxon>Dikarya</taxon>
        <taxon>Ascomycota</taxon>
        <taxon>Pezizomycotina</taxon>
        <taxon>Eurotiomycetes</taxon>
        <taxon>Chaetothyriomycetidae</taxon>
        <taxon>Verrucariales</taxon>
        <taxon>Verrucariaceae</taxon>
        <taxon>Endocarpon</taxon>
    </lineage>
</organism>
<dbReference type="Proteomes" id="UP000606974">
    <property type="component" value="Unassembled WGS sequence"/>
</dbReference>
<feature type="compositionally biased region" description="Polar residues" evidence="1">
    <location>
        <begin position="218"/>
        <end position="235"/>
    </location>
</feature>
<evidence type="ECO:0000256" key="1">
    <source>
        <dbReference type="SAM" id="MobiDB-lite"/>
    </source>
</evidence>
<keyword evidence="3" id="KW-1185">Reference proteome</keyword>
<dbReference type="AlphaFoldDB" id="A0A8H7AQ26"/>
<feature type="compositionally biased region" description="Polar residues" evidence="1">
    <location>
        <begin position="255"/>
        <end position="289"/>
    </location>
</feature>
<feature type="compositionally biased region" description="Pro residues" evidence="1">
    <location>
        <begin position="14"/>
        <end position="31"/>
    </location>
</feature>
<dbReference type="PANTHER" id="PTHR28003">
    <property type="entry name" value="NUCLEOPORIN POM34"/>
    <property type="match status" value="1"/>
</dbReference>
<feature type="region of interest" description="Disordered" evidence="1">
    <location>
        <begin position="1"/>
        <end position="36"/>
    </location>
</feature>
<dbReference type="GO" id="GO:0006606">
    <property type="term" value="P:protein import into nucleus"/>
    <property type="evidence" value="ECO:0007669"/>
    <property type="project" value="TreeGrafter"/>
</dbReference>
<name>A0A8H7AQ26_9EURO</name>
<dbReference type="GO" id="GO:0070762">
    <property type="term" value="C:nuclear pore transmembrane ring"/>
    <property type="evidence" value="ECO:0007669"/>
    <property type="project" value="TreeGrafter"/>
</dbReference>
<evidence type="ECO:0008006" key="4">
    <source>
        <dbReference type="Google" id="ProtNLM"/>
    </source>
</evidence>
<dbReference type="GO" id="GO:0005640">
    <property type="term" value="C:nuclear outer membrane"/>
    <property type="evidence" value="ECO:0007669"/>
    <property type="project" value="TreeGrafter"/>
</dbReference>
<comment type="caution">
    <text evidence="2">The sequence shown here is derived from an EMBL/GenBank/DDBJ whole genome shotgun (WGS) entry which is preliminary data.</text>
</comment>
<feature type="compositionally biased region" description="Polar residues" evidence="1">
    <location>
        <begin position="298"/>
        <end position="312"/>
    </location>
</feature>
<protein>
    <recommendedName>
        <fullName evidence="4">Nuclear pore complex component</fullName>
    </recommendedName>
</protein>
<proteinExistence type="predicted"/>
<gene>
    <name evidence="2" type="ORF">GJ744_008332</name>
</gene>